<evidence type="ECO:0000256" key="2">
    <source>
        <dbReference type="SAM" id="MobiDB-lite"/>
    </source>
</evidence>
<sequence>MFTSGVLSTRMKPIRCGTFSSIHLSGELLVRELFRLSKHKSRPSCCSQVLLSYSVYSYVLPTVREVMPFARSAESSPSSSEMNRCPSSCSEATSSGSSPSCCHRVYASTSDSCNQQGEVKSLSVRAKKPRRAYGVKPRALISRRRSSPRKALHKIAARKLKKAAQWHLDLEFERELAKEMRQVKALEAQTTALEEASREMELQMSSMDRKIRSMKETVYQGQAILTTVITSLVLTQQVSSGFEYEFERYV</sequence>
<protein>
    <submittedName>
        <fullName evidence="3">Uncharacterized protein</fullName>
    </submittedName>
</protein>
<accession>A0A4U5LXR3</accession>
<evidence type="ECO:0000313" key="4">
    <source>
        <dbReference type="Proteomes" id="UP000298663"/>
    </source>
</evidence>
<organism evidence="3 4">
    <name type="scientific">Steinernema carpocapsae</name>
    <name type="common">Entomopathogenic nematode</name>
    <dbReference type="NCBI Taxonomy" id="34508"/>
    <lineage>
        <taxon>Eukaryota</taxon>
        <taxon>Metazoa</taxon>
        <taxon>Ecdysozoa</taxon>
        <taxon>Nematoda</taxon>
        <taxon>Chromadorea</taxon>
        <taxon>Rhabditida</taxon>
        <taxon>Tylenchina</taxon>
        <taxon>Panagrolaimomorpha</taxon>
        <taxon>Strongyloidoidea</taxon>
        <taxon>Steinernematidae</taxon>
        <taxon>Steinernema</taxon>
    </lineage>
</organism>
<reference evidence="3 4" key="1">
    <citation type="journal article" date="2015" name="Genome Biol.">
        <title>Comparative genomics of Steinernema reveals deeply conserved gene regulatory networks.</title>
        <authorList>
            <person name="Dillman A.R."/>
            <person name="Macchietto M."/>
            <person name="Porter C.F."/>
            <person name="Rogers A."/>
            <person name="Williams B."/>
            <person name="Antoshechkin I."/>
            <person name="Lee M.M."/>
            <person name="Goodwin Z."/>
            <person name="Lu X."/>
            <person name="Lewis E.E."/>
            <person name="Goodrich-Blair H."/>
            <person name="Stock S.P."/>
            <person name="Adams B.J."/>
            <person name="Sternberg P.W."/>
            <person name="Mortazavi A."/>
        </authorList>
    </citation>
    <scope>NUCLEOTIDE SEQUENCE [LARGE SCALE GENOMIC DNA]</scope>
    <source>
        <strain evidence="3 4">ALL</strain>
    </source>
</reference>
<feature type="region of interest" description="Disordered" evidence="2">
    <location>
        <begin position="72"/>
        <end position="99"/>
    </location>
</feature>
<keyword evidence="4" id="KW-1185">Reference proteome</keyword>
<reference evidence="3 4" key="2">
    <citation type="journal article" date="2019" name="G3 (Bethesda)">
        <title>Hybrid Assembly of the Genome of the Entomopathogenic Nematode Steinernema carpocapsae Identifies the X-Chromosome.</title>
        <authorList>
            <person name="Serra L."/>
            <person name="Macchietto M."/>
            <person name="Macias-Munoz A."/>
            <person name="McGill C.J."/>
            <person name="Rodriguez I.M."/>
            <person name="Rodriguez B."/>
            <person name="Murad R."/>
            <person name="Mortazavi A."/>
        </authorList>
    </citation>
    <scope>NUCLEOTIDE SEQUENCE [LARGE SCALE GENOMIC DNA]</scope>
    <source>
        <strain evidence="3 4">ALL</strain>
    </source>
</reference>
<dbReference type="OrthoDB" id="10538352at2759"/>
<evidence type="ECO:0000313" key="3">
    <source>
        <dbReference type="EMBL" id="TKR61002.1"/>
    </source>
</evidence>
<dbReference type="EMBL" id="AZBU02000011">
    <property type="protein sequence ID" value="TKR61002.1"/>
    <property type="molecule type" value="Genomic_DNA"/>
</dbReference>
<evidence type="ECO:0000256" key="1">
    <source>
        <dbReference type="SAM" id="Coils"/>
    </source>
</evidence>
<name>A0A4U5LXR3_STECR</name>
<dbReference type="AlphaFoldDB" id="A0A4U5LXR3"/>
<comment type="caution">
    <text evidence="3">The sequence shown here is derived from an EMBL/GenBank/DDBJ whole genome shotgun (WGS) entry which is preliminary data.</text>
</comment>
<gene>
    <name evidence="3" type="ORF">L596_028174</name>
</gene>
<keyword evidence="1" id="KW-0175">Coiled coil</keyword>
<proteinExistence type="predicted"/>
<feature type="coiled-coil region" evidence="1">
    <location>
        <begin position="169"/>
        <end position="203"/>
    </location>
</feature>
<dbReference type="Proteomes" id="UP000298663">
    <property type="component" value="Unassembled WGS sequence"/>
</dbReference>